<dbReference type="EMBL" id="JAHLQT010034244">
    <property type="protein sequence ID" value="KAG7159017.1"/>
    <property type="molecule type" value="Genomic_DNA"/>
</dbReference>
<accession>A0A8J5JIH7</accession>
<sequence length="103" mass="11146">MGYHLRESINTVLFVHRLTPLFRLVGYSDDTIHLSPSFSSLSNSPLERDVGMGNSCLAASTSVPLCVGNCFTGPSSPSAVDPQQVVVPCSSPDYLHEIITFFL</sequence>
<dbReference type="AlphaFoldDB" id="A0A8J5JIH7"/>
<name>A0A8J5JIH7_HOMAM</name>
<gene>
    <name evidence="1" type="ORF">Hamer_G006430</name>
</gene>
<organism evidence="1 2">
    <name type="scientific">Homarus americanus</name>
    <name type="common">American lobster</name>
    <dbReference type="NCBI Taxonomy" id="6706"/>
    <lineage>
        <taxon>Eukaryota</taxon>
        <taxon>Metazoa</taxon>
        <taxon>Ecdysozoa</taxon>
        <taxon>Arthropoda</taxon>
        <taxon>Crustacea</taxon>
        <taxon>Multicrustacea</taxon>
        <taxon>Malacostraca</taxon>
        <taxon>Eumalacostraca</taxon>
        <taxon>Eucarida</taxon>
        <taxon>Decapoda</taxon>
        <taxon>Pleocyemata</taxon>
        <taxon>Astacidea</taxon>
        <taxon>Nephropoidea</taxon>
        <taxon>Nephropidae</taxon>
        <taxon>Homarus</taxon>
    </lineage>
</organism>
<keyword evidence="2" id="KW-1185">Reference proteome</keyword>
<dbReference type="Proteomes" id="UP000747542">
    <property type="component" value="Unassembled WGS sequence"/>
</dbReference>
<evidence type="ECO:0000313" key="2">
    <source>
        <dbReference type="Proteomes" id="UP000747542"/>
    </source>
</evidence>
<protein>
    <submittedName>
        <fullName evidence="1">Uncharacterized protein</fullName>
    </submittedName>
</protein>
<feature type="non-terminal residue" evidence="1">
    <location>
        <position position="103"/>
    </location>
</feature>
<evidence type="ECO:0000313" key="1">
    <source>
        <dbReference type="EMBL" id="KAG7159017.1"/>
    </source>
</evidence>
<comment type="caution">
    <text evidence="1">The sequence shown here is derived from an EMBL/GenBank/DDBJ whole genome shotgun (WGS) entry which is preliminary data.</text>
</comment>
<proteinExistence type="predicted"/>
<reference evidence="1" key="1">
    <citation type="journal article" date="2021" name="Sci. Adv.">
        <title>The American lobster genome reveals insights on longevity, neural, and immune adaptations.</title>
        <authorList>
            <person name="Polinski J.M."/>
            <person name="Zimin A.V."/>
            <person name="Clark K.F."/>
            <person name="Kohn A.B."/>
            <person name="Sadowski N."/>
            <person name="Timp W."/>
            <person name="Ptitsyn A."/>
            <person name="Khanna P."/>
            <person name="Romanova D.Y."/>
            <person name="Williams P."/>
            <person name="Greenwood S.J."/>
            <person name="Moroz L.L."/>
            <person name="Walt D.R."/>
            <person name="Bodnar A.G."/>
        </authorList>
    </citation>
    <scope>NUCLEOTIDE SEQUENCE</scope>
    <source>
        <strain evidence="1">GMGI-L3</strain>
    </source>
</reference>